<protein>
    <recommendedName>
        <fullName evidence="7">Pentraxin (PTX) domain-containing protein</fullName>
    </recommendedName>
</protein>
<dbReference type="GO" id="GO:0046872">
    <property type="term" value="F:metal ion binding"/>
    <property type="evidence" value="ECO:0007669"/>
    <property type="project" value="UniProtKB-KW"/>
</dbReference>
<dbReference type="InterPro" id="IPR013320">
    <property type="entry name" value="ConA-like_dom_sf"/>
</dbReference>
<proteinExistence type="predicted"/>
<evidence type="ECO:0000256" key="4">
    <source>
        <dbReference type="ARBA" id="ARBA00023157"/>
    </source>
</evidence>
<dbReference type="InterPro" id="IPR051360">
    <property type="entry name" value="Neuronal_Pentraxin_Related"/>
</dbReference>
<evidence type="ECO:0000256" key="1">
    <source>
        <dbReference type="ARBA" id="ARBA00001913"/>
    </source>
</evidence>
<dbReference type="Proteomes" id="UP001152795">
    <property type="component" value="Unassembled WGS sequence"/>
</dbReference>
<evidence type="ECO:0000256" key="2">
    <source>
        <dbReference type="ARBA" id="ARBA00022723"/>
    </source>
</evidence>
<dbReference type="PRINTS" id="PR00895">
    <property type="entry name" value="PENTAXIN"/>
</dbReference>
<gene>
    <name evidence="8" type="ORF">PACLA_8A073130</name>
</gene>
<dbReference type="PROSITE" id="PS51828">
    <property type="entry name" value="PTX_2"/>
    <property type="match status" value="1"/>
</dbReference>
<evidence type="ECO:0000256" key="3">
    <source>
        <dbReference type="ARBA" id="ARBA00022837"/>
    </source>
</evidence>
<evidence type="ECO:0000256" key="6">
    <source>
        <dbReference type="PROSITE-ProRule" id="PRU01172"/>
    </source>
</evidence>
<dbReference type="OrthoDB" id="5947508at2759"/>
<evidence type="ECO:0000313" key="9">
    <source>
        <dbReference type="Proteomes" id="UP001152795"/>
    </source>
</evidence>
<evidence type="ECO:0000256" key="5">
    <source>
        <dbReference type="ARBA" id="ARBA00023180"/>
    </source>
</evidence>
<organism evidence="8 9">
    <name type="scientific">Paramuricea clavata</name>
    <name type="common">Red gorgonian</name>
    <name type="synonym">Violescent sea-whip</name>
    <dbReference type="NCBI Taxonomy" id="317549"/>
    <lineage>
        <taxon>Eukaryota</taxon>
        <taxon>Metazoa</taxon>
        <taxon>Cnidaria</taxon>
        <taxon>Anthozoa</taxon>
        <taxon>Octocorallia</taxon>
        <taxon>Malacalcyonacea</taxon>
        <taxon>Plexauridae</taxon>
        <taxon>Paramuricea</taxon>
    </lineage>
</organism>
<comment type="cofactor">
    <cofactor evidence="1">
        <name>Ca(2+)</name>
        <dbReference type="ChEBI" id="CHEBI:29108"/>
    </cofactor>
</comment>
<dbReference type="SMART" id="SM00159">
    <property type="entry name" value="PTX"/>
    <property type="match status" value="1"/>
</dbReference>
<dbReference type="InterPro" id="IPR001759">
    <property type="entry name" value="PTX_dom"/>
</dbReference>
<feature type="domain" description="Pentraxin (PTX)" evidence="7">
    <location>
        <begin position="111"/>
        <end position="325"/>
    </location>
</feature>
<keyword evidence="4" id="KW-1015">Disulfide bond</keyword>
<evidence type="ECO:0000259" key="7">
    <source>
        <dbReference type="PROSITE" id="PS51828"/>
    </source>
</evidence>
<keyword evidence="9" id="KW-1185">Reference proteome</keyword>
<dbReference type="SUPFAM" id="SSF49899">
    <property type="entry name" value="Concanavalin A-like lectins/glucanases"/>
    <property type="match status" value="1"/>
</dbReference>
<dbReference type="Gene3D" id="2.60.120.200">
    <property type="match status" value="1"/>
</dbReference>
<dbReference type="PANTHER" id="PTHR19277:SF125">
    <property type="entry name" value="B6"/>
    <property type="match status" value="1"/>
</dbReference>
<sequence length="326" mass="36387">MDTTMFLLLLCTVLLSWSNVQGQSLGEIKKFQTQKFLKIKNKLPGCNMQNDIADLKDLLVSVKEELNEMKTEFMKEIKAMLKDTKEEKLSKKKVSTNQAKNKCADALYFRGGNTFEYAKSVSRRPGLVADERSSSSSGAPEEGLNAMTSCFWIKTLKRSDAPNVLSYAIPERDNEITIYLLPNVTLLLKTKAGTSFYPQDLGIWVSDGKWHHVCITWENIHGTLQAYKDGVLRNSRTGFKPGAPIAPHGMWIIGQDQDRYGGGFQLNNAFHGSLTQVNVWNRVLDASEISTLAKQCGTGMAGNYRAYSDFVPYGGIQKITPSCCEQ</sequence>
<dbReference type="AlphaFoldDB" id="A0A7D9I8W6"/>
<name>A0A7D9I8W6_PARCT</name>
<keyword evidence="3" id="KW-0106">Calcium</keyword>
<accession>A0A7D9I8W6</accession>
<evidence type="ECO:0000313" key="8">
    <source>
        <dbReference type="EMBL" id="CAB4003775.1"/>
    </source>
</evidence>
<dbReference type="EMBL" id="CACRXK020004722">
    <property type="protein sequence ID" value="CAB4003775.1"/>
    <property type="molecule type" value="Genomic_DNA"/>
</dbReference>
<dbReference type="Pfam" id="PF00354">
    <property type="entry name" value="Pentaxin"/>
    <property type="match status" value="1"/>
</dbReference>
<dbReference type="PANTHER" id="PTHR19277">
    <property type="entry name" value="PENTRAXIN"/>
    <property type="match status" value="1"/>
</dbReference>
<reference evidence="8" key="1">
    <citation type="submission" date="2020-04" db="EMBL/GenBank/DDBJ databases">
        <authorList>
            <person name="Alioto T."/>
            <person name="Alioto T."/>
            <person name="Gomez Garrido J."/>
        </authorList>
    </citation>
    <scope>NUCLEOTIDE SEQUENCE</scope>
    <source>
        <strain evidence="8">A484AB</strain>
    </source>
</reference>
<comment type="caution">
    <text evidence="8">The sequence shown here is derived from an EMBL/GenBank/DDBJ whole genome shotgun (WGS) entry which is preliminary data.</text>
</comment>
<comment type="caution">
    <text evidence="6">Lacks conserved residue(s) required for the propagation of feature annotation.</text>
</comment>
<keyword evidence="2" id="KW-0479">Metal-binding</keyword>
<keyword evidence="5" id="KW-0325">Glycoprotein</keyword>